<proteinExistence type="predicted"/>
<evidence type="ECO:0000313" key="4">
    <source>
        <dbReference type="Proteomes" id="UP000287519"/>
    </source>
</evidence>
<comment type="caution">
    <text evidence="3">The sequence shown here is derived from an EMBL/GenBank/DDBJ whole genome shotgun (WGS) entry which is preliminary data.</text>
</comment>
<name>A0A402C990_RHOWR</name>
<feature type="region of interest" description="Disordered" evidence="1">
    <location>
        <begin position="1"/>
        <end position="45"/>
    </location>
</feature>
<keyword evidence="4" id="KW-1185">Reference proteome</keyword>
<dbReference type="PANTHER" id="PTHR47472">
    <property type="entry name" value="PROPIONYL-COA CARBOXYLASE"/>
    <property type="match status" value="1"/>
</dbReference>
<sequence>MTVPDTTAPAEPAKDFEPVTPSSPRGSAPRSVRLGAGSGFSGDRIDPAEKLARHADLDYLIFECLGERTVAAGNARRLENPDAGYDPLLAARMRAVLPHTLASGTTVITNAGAANPLAAAELVSGIASRSADRPVRIAAVTGDAVLEQVRRHDPVVWETGKRLSEHDDVLVSANAYIGAEAVLPALELDADVVVTGRLADPSLYVAPLAHHFGWDLADHETIGAATAVGHLLECAGQLTGGYYADPVTKPVKGMADLGFPFADVRADGSATFGKLDGSGGILTERTCAEQLLYEVGDPTSYLTPDVTADFGNVSFGSVGPDRVAITGATGRPRPQELKVTLGFRGGWLGEGQISYAGPRAYPRARLAAEIVTERLVDVHGFTEDAVSVEYIGAGAAFRGLDTDEDAHEVRVRVTARARTRDEADLVGWEVESLYTNGPAGGGGARRSSIEVLAIRSCTLPRELVPTRVHLTEVSK</sequence>
<organism evidence="3 4">
    <name type="scientific">Rhodococcus wratislaviensis</name>
    <name type="common">Tsukamurella wratislaviensis</name>
    <dbReference type="NCBI Taxonomy" id="44752"/>
    <lineage>
        <taxon>Bacteria</taxon>
        <taxon>Bacillati</taxon>
        <taxon>Actinomycetota</taxon>
        <taxon>Actinomycetes</taxon>
        <taxon>Mycobacteriales</taxon>
        <taxon>Nocardiaceae</taxon>
        <taxon>Rhodococcus</taxon>
    </lineage>
</organism>
<reference evidence="3 4" key="1">
    <citation type="submission" date="2018-11" db="EMBL/GenBank/DDBJ databases">
        <title>Microbial catabolism of amino acid.</title>
        <authorList>
            <person name="Hibi M."/>
            <person name="Ogawa J."/>
        </authorList>
    </citation>
    <scope>NUCLEOTIDE SEQUENCE [LARGE SCALE GENOMIC DNA]</scope>
    <source>
        <strain evidence="3 4">C31-06</strain>
    </source>
</reference>
<dbReference type="AlphaFoldDB" id="A0A402C990"/>
<dbReference type="InterPro" id="IPR010839">
    <property type="entry name" value="AtuA_N"/>
</dbReference>
<evidence type="ECO:0000259" key="2">
    <source>
        <dbReference type="Pfam" id="PF07287"/>
    </source>
</evidence>
<accession>A0A402C990</accession>
<dbReference type="Pfam" id="PF07287">
    <property type="entry name" value="AtuA"/>
    <property type="match status" value="1"/>
</dbReference>
<protein>
    <recommendedName>
        <fullName evidence="2">Acyclic terpene utilisation N-terminal domain-containing protein</fullName>
    </recommendedName>
</protein>
<feature type="domain" description="Acyclic terpene utilisation N-terminal" evidence="2">
    <location>
        <begin position="32"/>
        <end position="470"/>
    </location>
</feature>
<dbReference type="Proteomes" id="UP000287519">
    <property type="component" value="Unassembled WGS sequence"/>
</dbReference>
<dbReference type="EMBL" id="BHYM01000035">
    <property type="protein sequence ID" value="GCE40169.1"/>
    <property type="molecule type" value="Genomic_DNA"/>
</dbReference>
<evidence type="ECO:0000256" key="1">
    <source>
        <dbReference type="SAM" id="MobiDB-lite"/>
    </source>
</evidence>
<gene>
    <name evidence="3" type="ORF">Rhow_003812</name>
</gene>
<dbReference type="PANTHER" id="PTHR47472:SF1">
    <property type="entry name" value="DUF1446-DOMAIN-CONTAINING PROTEIN"/>
    <property type="match status" value="1"/>
</dbReference>
<evidence type="ECO:0000313" key="3">
    <source>
        <dbReference type="EMBL" id="GCE40169.1"/>
    </source>
</evidence>